<evidence type="ECO:0000313" key="1">
    <source>
        <dbReference type="EMBL" id="RUM24167.1"/>
    </source>
</evidence>
<comment type="caution">
    <text evidence="1">The sequence shown here is derived from an EMBL/GenBank/DDBJ whole genome shotgun (WGS) entry which is preliminary data.</text>
</comment>
<dbReference type="GO" id="GO:0016811">
    <property type="term" value="F:hydrolase activity, acting on carbon-nitrogen (but not peptide) bonds, in linear amides"/>
    <property type="evidence" value="ECO:0007669"/>
    <property type="project" value="InterPro"/>
</dbReference>
<dbReference type="OrthoDB" id="9785236at2"/>
<dbReference type="Gene3D" id="3.10.28.20">
    <property type="entry name" value="Acetamidase/Formamidase-like domains"/>
    <property type="match status" value="1"/>
</dbReference>
<dbReference type="RefSeq" id="WP_126922775.1">
    <property type="nucleotide sequence ID" value="NZ_ML133691.1"/>
</dbReference>
<name>A0A432PJR7_9HYPH</name>
<dbReference type="InterPro" id="IPR004304">
    <property type="entry name" value="FmdA_AmdA"/>
</dbReference>
<dbReference type="PANTHER" id="PTHR31891">
    <property type="entry name" value="FORMAMIDASE C869.04-RELATED"/>
    <property type="match status" value="1"/>
</dbReference>
<dbReference type="Pfam" id="PF03069">
    <property type="entry name" value="FmdA_AmdA"/>
    <property type="match status" value="2"/>
</dbReference>
<dbReference type="SUPFAM" id="SSF141130">
    <property type="entry name" value="Acetamidase/Formamidase-like"/>
    <property type="match status" value="1"/>
</dbReference>
<reference evidence="2" key="1">
    <citation type="submission" date="2018-11" db="EMBL/GenBank/DDBJ databases">
        <title>Rhizobium chutanense sp. nov., isolated from root nodules of Phaseolus vulgaris in China.</title>
        <authorList>
            <person name="Huo Y."/>
        </authorList>
    </citation>
    <scope>NUCLEOTIDE SEQUENCE [LARGE SCALE GENOMIC DNA]</scope>
    <source>
        <strain evidence="2">CCBAU 65647</strain>
    </source>
</reference>
<evidence type="ECO:0008006" key="3">
    <source>
        <dbReference type="Google" id="ProtNLM"/>
    </source>
</evidence>
<dbReference type="AlphaFoldDB" id="A0A432PJR7"/>
<proteinExistence type="predicted"/>
<organism evidence="1 2">
    <name type="scientific">Rhizobium vallis</name>
    <dbReference type="NCBI Taxonomy" id="634290"/>
    <lineage>
        <taxon>Bacteria</taxon>
        <taxon>Pseudomonadati</taxon>
        <taxon>Pseudomonadota</taxon>
        <taxon>Alphaproteobacteria</taxon>
        <taxon>Hyphomicrobiales</taxon>
        <taxon>Rhizobiaceae</taxon>
        <taxon>Rhizobium/Agrobacterium group</taxon>
        <taxon>Rhizobium</taxon>
    </lineage>
</organism>
<dbReference type="PANTHER" id="PTHR31891:SF1">
    <property type="entry name" value="FORMAMIDASE C869.04-RELATED"/>
    <property type="match status" value="1"/>
</dbReference>
<gene>
    <name evidence="1" type="ORF">EFQ99_19710</name>
</gene>
<dbReference type="EMBL" id="RJTH01000006">
    <property type="protein sequence ID" value="RUM24167.1"/>
    <property type="molecule type" value="Genomic_DNA"/>
</dbReference>
<protein>
    <recommendedName>
        <fullName evidence="3">Acetamidase</fullName>
    </recommendedName>
</protein>
<accession>A0A432PJR7</accession>
<dbReference type="Proteomes" id="UP000278823">
    <property type="component" value="Unassembled WGS sequence"/>
</dbReference>
<keyword evidence="2" id="KW-1185">Reference proteome</keyword>
<dbReference type="Gene3D" id="2.60.120.580">
    <property type="entry name" value="Acetamidase/Formamidase-like domains"/>
    <property type="match status" value="1"/>
</dbReference>
<sequence>MSTPKRVRREDATSYEFAIREPQITVAQGEPFVLETRDALNGHIRSKDDHLDEATLGKIFTDGLSNPAAGPVFVEGAEPGDTLVVDVLEIIPAATGFIGNQGGAGVLLGSKYSELSVPFTELVEHRVGASGTTSDGTGHVSNGAVWNLEPHIGCLGVAPRRPEQGYDTFTMQSRYGGNLDATDIKKGHKIYYPVAHKGALLYAGDVQASQATEFAGSANECEAEVTLACSVIKGKQPPFVRIETPTHLIQLASQRPWEDAVRQAHLWLLDWLVEDHGMDPQEVITHFNGNPGVQVRVYCTYLSEKTKGCVGVQFPKASLKPIKR</sequence>
<evidence type="ECO:0000313" key="2">
    <source>
        <dbReference type="Proteomes" id="UP000278823"/>
    </source>
</evidence>